<organism evidence="3 4">
    <name type="scientific">Dyella agri</name>
    <dbReference type="NCBI Taxonomy" id="1926869"/>
    <lineage>
        <taxon>Bacteria</taxon>
        <taxon>Pseudomonadati</taxon>
        <taxon>Pseudomonadota</taxon>
        <taxon>Gammaproteobacteria</taxon>
        <taxon>Lysobacterales</taxon>
        <taxon>Rhodanobacteraceae</taxon>
        <taxon>Dyella</taxon>
    </lineage>
</organism>
<comment type="caution">
    <text evidence="3">The sequence shown here is derived from an EMBL/GenBank/DDBJ whole genome shotgun (WGS) entry which is preliminary data.</text>
</comment>
<dbReference type="Pfam" id="PF16976">
    <property type="entry name" value="RcpC"/>
    <property type="match status" value="1"/>
</dbReference>
<evidence type="ECO:0000259" key="2">
    <source>
        <dbReference type="SMART" id="SM00858"/>
    </source>
</evidence>
<feature type="domain" description="SAF" evidence="2">
    <location>
        <begin position="56"/>
        <end position="116"/>
    </location>
</feature>
<keyword evidence="4" id="KW-1185">Reference proteome</keyword>
<protein>
    <submittedName>
        <fullName evidence="3">Flp pilus assembly protein CpaB</fullName>
    </submittedName>
</protein>
<accession>A0ABW8KJL7</accession>
<dbReference type="Pfam" id="PF08666">
    <property type="entry name" value="SAF"/>
    <property type="match status" value="1"/>
</dbReference>
<dbReference type="InterPro" id="IPR031571">
    <property type="entry name" value="RcpC_dom"/>
</dbReference>
<feature type="region of interest" description="Disordered" evidence="1">
    <location>
        <begin position="189"/>
        <end position="220"/>
    </location>
</feature>
<name>A0ABW8KJL7_9GAMM</name>
<evidence type="ECO:0000313" key="4">
    <source>
        <dbReference type="Proteomes" id="UP001620397"/>
    </source>
</evidence>
<dbReference type="SMART" id="SM00858">
    <property type="entry name" value="SAF"/>
    <property type="match status" value="1"/>
</dbReference>
<sequence length="342" mass="34807">MQKITRMVALLLVLLAVVLAVLAIMLGRHTTGASRNVAGVATAAAETARAAQAQGMAVAVAATTLPPGVPIAPDALQLAQWPQHPAGAFADVASAAGGIPLVRIPAGTPVVASLLAHDLAMALRPGERAIAVPVDEQAGAGNRIRPGDYVDVFLSLKAAPGTDNGKASTDPTQTRLLLSRLRVLAYGDEDLPVPPHADDAKPADTGKSSAASRDGDAQRAAPHTAVLAVPVQDADHLLLGAQNGKLSLALRRPDDEGGPDHALFPPPRGVLVARSDLGAEQKQSLASPENRAYAGIDGVDLAGRASARPMPFAAGHRAVASQGVEVIRGTGSEAHGNRSNSP</sequence>
<dbReference type="Proteomes" id="UP001620397">
    <property type="component" value="Unassembled WGS sequence"/>
</dbReference>
<proteinExistence type="predicted"/>
<dbReference type="InterPro" id="IPR017592">
    <property type="entry name" value="Pilus_assmbl_Flp-typ_CpaB"/>
</dbReference>
<dbReference type="NCBIfam" id="TIGR03177">
    <property type="entry name" value="pilus_cpaB"/>
    <property type="match status" value="1"/>
</dbReference>
<evidence type="ECO:0000313" key="3">
    <source>
        <dbReference type="EMBL" id="MFK2932330.1"/>
    </source>
</evidence>
<dbReference type="EMBL" id="JADIKL010000011">
    <property type="protein sequence ID" value="MFK2932330.1"/>
    <property type="molecule type" value="Genomic_DNA"/>
</dbReference>
<evidence type="ECO:0000256" key="1">
    <source>
        <dbReference type="SAM" id="MobiDB-lite"/>
    </source>
</evidence>
<dbReference type="CDD" id="cd11614">
    <property type="entry name" value="SAF_CpaB_FlgA_like"/>
    <property type="match status" value="1"/>
</dbReference>
<reference evidence="3 4" key="1">
    <citation type="submission" date="2020-10" db="EMBL/GenBank/DDBJ databases">
        <title>Phylogeny of dyella-like bacteria.</title>
        <authorList>
            <person name="Fu J."/>
        </authorList>
    </citation>
    <scope>NUCLEOTIDE SEQUENCE [LARGE SCALE GENOMIC DNA]</scope>
    <source>
        <strain evidence="3 4">DKC-1</strain>
    </source>
</reference>
<dbReference type="RefSeq" id="WP_404541806.1">
    <property type="nucleotide sequence ID" value="NZ_JADIKL010000011.1"/>
</dbReference>
<dbReference type="InterPro" id="IPR013974">
    <property type="entry name" value="SAF"/>
</dbReference>
<gene>
    <name evidence="3" type="primary">cpaB</name>
    <name evidence="3" type="ORF">ISP14_16220</name>
</gene>